<evidence type="ECO:0000256" key="6">
    <source>
        <dbReference type="ARBA" id="ARBA00017539"/>
    </source>
</evidence>
<evidence type="ECO:0000256" key="1">
    <source>
        <dbReference type="ARBA" id="ARBA00001043"/>
    </source>
</evidence>
<dbReference type="EMBL" id="CADDTS010000048">
    <property type="protein sequence ID" value="CAB1221679.1"/>
    <property type="molecule type" value="Genomic_DNA"/>
</dbReference>
<dbReference type="PROSITE" id="PS00768">
    <property type="entry name" value="TRANSTHYRETIN_1"/>
    <property type="match status" value="1"/>
</dbReference>
<comment type="subunit">
    <text evidence="4 10">Homotetramer.</text>
</comment>
<keyword evidence="8 10" id="KW-0378">Hydrolase</keyword>
<dbReference type="Proteomes" id="UP000489961">
    <property type="component" value="Unassembled WGS sequence"/>
</dbReference>
<dbReference type="PRINTS" id="PR00189">
    <property type="entry name" value="TRNSTHYRETIN"/>
</dbReference>
<proteinExistence type="inferred from homology"/>
<accession>A0A811GF23</accession>
<dbReference type="GO" id="GO:0006144">
    <property type="term" value="P:purine nucleobase metabolic process"/>
    <property type="evidence" value="ECO:0007669"/>
    <property type="project" value="UniProtKB-KW"/>
</dbReference>
<keyword evidence="7 10" id="KW-0659">Purine metabolism</keyword>
<gene>
    <name evidence="12" type="primary">pucM</name>
    <name evidence="12" type="ORF">SFB21_2929</name>
</gene>
<evidence type="ECO:0000313" key="13">
    <source>
        <dbReference type="Proteomes" id="UP000489961"/>
    </source>
</evidence>
<dbReference type="InterPro" id="IPR036817">
    <property type="entry name" value="Transthyretin/HIU_hydrolase_sf"/>
</dbReference>
<feature type="binding site" evidence="9">
    <location>
        <position position="105"/>
    </location>
    <ligand>
        <name>substrate</name>
    </ligand>
</feature>
<dbReference type="AlphaFoldDB" id="A0A811GF23"/>
<dbReference type="CDD" id="cd05822">
    <property type="entry name" value="TLP_HIUase"/>
    <property type="match status" value="1"/>
</dbReference>
<evidence type="ECO:0000256" key="8">
    <source>
        <dbReference type="ARBA" id="ARBA00022801"/>
    </source>
</evidence>
<evidence type="ECO:0000256" key="7">
    <source>
        <dbReference type="ARBA" id="ARBA00022631"/>
    </source>
</evidence>
<name>A0A811GF23_9GAMM</name>
<dbReference type="GO" id="GO:0033971">
    <property type="term" value="F:hydroxyisourate hydrolase activity"/>
    <property type="evidence" value="ECO:0007669"/>
    <property type="project" value="UniProtKB-EC"/>
</dbReference>
<reference evidence="12 13" key="1">
    <citation type="submission" date="2020-02" db="EMBL/GenBank/DDBJ databases">
        <authorList>
            <person name="Chaudhuri R."/>
        </authorList>
    </citation>
    <scope>NUCLEOTIDE SEQUENCE [LARGE SCALE GENOMIC DNA]</scope>
    <source>
        <strain evidence="12">SFB21</strain>
    </source>
</reference>
<dbReference type="InterPro" id="IPR023416">
    <property type="entry name" value="Transthyretin/HIU_hydrolase_d"/>
</dbReference>
<comment type="function">
    <text evidence="2">Catalyzes the hydrolysis of 5-hydroxyisourate (HIU) to 2-oxo-4-hydroxy-4-carboxy-5-ureidoimidazoline (OHCU).</text>
</comment>
<feature type="binding site" evidence="9">
    <location>
        <position position="5"/>
    </location>
    <ligand>
        <name>substrate</name>
    </ligand>
</feature>
<comment type="catalytic activity">
    <reaction evidence="1 10">
        <text>5-hydroxyisourate + H2O = 5-hydroxy-2-oxo-4-ureido-2,5-dihydro-1H-imidazole-5-carboxylate + H(+)</text>
        <dbReference type="Rhea" id="RHEA:23736"/>
        <dbReference type="ChEBI" id="CHEBI:15377"/>
        <dbReference type="ChEBI" id="CHEBI:15378"/>
        <dbReference type="ChEBI" id="CHEBI:18072"/>
        <dbReference type="ChEBI" id="CHEBI:58639"/>
        <dbReference type="EC" id="3.5.2.17"/>
    </reaction>
</comment>
<dbReference type="SUPFAM" id="SSF49472">
    <property type="entry name" value="Transthyretin (synonym: prealbumin)"/>
    <property type="match status" value="1"/>
</dbReference>
<dbReference type="NCBIfam" id="TIGR02962">
    <property type="entry name" value="hdxy_isourate"/>
    <property type="match status" value="1"/>
</dbReference>
<dbReference type="RefSeq" id="WP_174560661.1">
    <property type="nucleotide sequence ID" value="NZ_CADDTS010000048.1"/>
</dbReference>
<dbReference type="PANTHER" id="PTHR10395:SF7">
    <property type="entry name" value="5-HYDROXYISOURATE HYDROLASE"/>
    <property type="match status" value="1"/>
</dbReference>
<evidence type="ECO:0000259" key="11">
    <source>
        <dbReference type="SMART" id="SM00095"/>
    </source>
</evidence>
<protein>
    <recommendedName>
        <fullName evidence="6 10">5-hydroxyisourate hydrolase</fullName>
        <shortName evidence="10">HIU hydrolase</shortName>
        <shortName evidence="10">HIUHase</shortName>
        <ecNumber evidence="5 10">3.5.2.17</ecNumber>
    </recommendedName>
</protein>
<dbReference type="InterPro" id="IPR023418">
    <property type="entry name" value="Thyroxine_BS"/>
</dbReference>
<evidence type="ECO:0000313" key="12">
    <source>
        <dbReference type="EMBL" id="CAB1221679.1"/>
    </source>
</evidence>
<evidence type="ECO:0000256" key="10">
    <source>
        <dbReference type="RuleBase" id="RU361270"/>
    </source>
</evidence>
<feature type="domain" description="Transthyretin/hydroxyisourate hydrolase" evidence="11">
    <location>
        <begin position="2"/>
        <end position="107"/>
    </location>
</feature>
<dbReference type="InterPro" id="IPR014306">
    <property type="entry name" value="Hydroxyisourate_hydrolase"/>
</dbReference>
<dbReference type="EC" id="3.5.2.17" evidence="5 10"/>
<evidence type="ECO:0000256" key="5">
    <source>
        <dbReference type="ARBA" id="ARBA00012609"/>
    </source>
</evidence>
<dbReference type="InterPro" id="IPR000895">
    <property type="entry name" value="Transthyretin/HIU_hydrolase"/>
</dbReference>
<dbReference type="Gene3D" id="2.60.40.180">
    <property type="entry name" value="Transthyretin/hydroxyisourate hydrolase domain"/>
    <property type="match status" value="1"/>
</dbReference>
<dbReference type="SMART" id="SM00095">
    <property type="entry name" value="TR_THY"/>
    <property type="match status" value="1"/>
</dbReference>
<sequence>MISSHILDTNLGQPAANVAIKLFNESGELLAEAFTNADGRVSVADFALIEFNSGAYSLEFATSAYFDALEVETFFPKVVIHFYVKDAAQHYHIPLLISPFAYSTYRGS</sequence>
<comment type="similarity">
    <text evidence="3 10">Belongs to the transthyretin family. 5-hydroxyisourate hydrolase subfamily.</text>
</comment>
<evidence type="ECO:0000256" key="9">
    <source>
        <dbReference type="PIRSR" id="PIRSR600895-51"/>
    </source>
</evidence>
<evidence type="ECO:0000256" key="3">
    <source>
        <dbReference type="ARBA" id="ARBA00009850"/>
    </source>
</evidence>
<comment type="caution">
    <text evidence="12">The sequence shown here is derived from an EMBL/GenBank/DDBJ whole genome shotgun (WGS) entry which is preliminary data.</text>
</comment>
<organism evidence="12 13">
    <name type="scientific">Acinetobacter bouvetii</name>
    <dbReference type="NCBI Taxonomy" id="202951"/>
    <lineage>
        <taxon>Bacteria</taxon>
        <taxon>Pseudomonadati</taxon>
        <taxon>Pseudomonadota</taxon>
        <taxon>Gammaproteobacteria</taxon>
        <taxon>Moraxellales</taxon>
        <taxon>Moraxellaceae</taxon>
        <taxon>Acinetobacter</taxon>
    </lineage>
</organism>
<evidence type="ECO:0000256" key="2">
    <source>
        <dbReference type="ARBA" id="ARBA00002704"/>
    </source>
</evidence>
<evidence type="ECO:0000256" key="4">
    <source>
        <dbReference type="ARBA" id="ARBA00011881"/>
    </source>
</evidence>
<feature type="binding site" evidence="9">
    <location>
        <position position="40"/>
    </location>
    <ligand>
        <name>substrate</name>
    </ligand>
</feature>
<dbReference type="PANTHER" id="PTHR10395">
    <property type="entry name" value="URICASE AND TRANSTHYRETIN-RELATED"/>
    <property type="match status" value="1"/>
</dbReference>
<dbReference type="Pfam" id="PF00576">
    <property type="entry name" value="Transthyretin"/>
    <property type="match status" value="1"/>
</dbReference>